<dbReference type="CDD" id="cd11041">
    <property type="entry name" value="CYP503A1-like"/>
    <property type="match status" value="1"/>
</dbReference>
<name>A0A1L7X0F6_9HELO</name>
<keyword evidence="11" id="KW-1185">Reference proteome</keyword>
<dbReference type="PANTHER" id="PTHR46206">
    <property type="entry name" value="CYTOCHROME P450"/>
    <property type="match status" value="1"/>
</dbReference>
<dbReference type="PRINTS" id="PR00465">
    <property type="entry name" value="EP450IV"/>
</dbReference>
<dbReference type="OrthoDB" id="1844152at2759"/>
<feature type="binding site" description="axial binding residue" evidence="8">
    <location>
        <position position="487"/>
    </location>
    <ligand>
        <name>heme</name>
        <dbReference type="ChEBI" id="CHEBI:30413"/>
    </ligand>
    <ligandPart>
        <name>Fe</name>
        <dbReference type="ChEBI" id="CHEBI:18248"/>
    </ligandPart>
</feature>
<dbReference type="Gene3D" id="1.10.630.10">
    <property type="entry name" value="Cytochrome P450"/>
    <property type="match status" value="1"/>
</dbReference>
<keyword evidence="7 9" id="KW-0503">Monooxygenase</keyword>
<dbReference type="Pfam" id="PF00067">
    <property type="entry name" value="p450"/>
    <property type="match status" value="1"/>
</dbReference>
<evidence type="ECO:0000256" key="3">
    <source>
        <dbReference type="ARBA" id="ARBA00022617"/>
    </source>
</evidence>
<dbReference type="GO" id="GO:0020037">
    <property type="term" value="F:heme binding"/>
    <property type="evidence" value="ECO:0007669"/>
    <property type="project" value="InterPro"/>
</dbReference>
<evidence type="ECO:0000313" key="11">
    <source>
        <dbReference type="Proteomes" id="UP000184330"/>
    </source>
</evidence>
<keyword evidence="6 8" id="KW-0408">Iron</keyword>
<dbReference type="InterPro" id="IPR002403">
    <property type="entry name" value="Cyt_P450_E_grp-IV"/>
</dbReference>
<gene>
    <name evidence="10" type="ORF">PAC_08397</name>
</gene>
<dbReference type="Proteomes" id="UP000184330">
    <property type="component" value="Unassembled WGS sequence"/>
</dbReference>
<sequence>MAFDQLSVVLAGLAILIAAGYTAHSRMGFTDVPSSLPMVGKHHGFLADLRTRLASMGSLLPVIEAGYEKYSKDGLSFVIPGFDRAMILVPSSQIKWVVDQADSVLNAAAMQIEVLQSDWTLLDSSMARNPVHEIIIRRDLTRSLGALIPGIEEELNVAIDEYWGKNTENWIDVGVFTTMMKVIARTSNRIFVGLPLCRNDEYLDNAGAFSTDIAISGALINLIPEILKPLLAWICLLPNRWHLYKCSKYLHPFINQRIQDLNNARAAGETTERWNDFTTWYLEEVADHSDPSLRSPEKIMKRLMTVNFAAIHTSTFTATNMLFDLFSSPNAAENVQEIREEILQVLSEHDGKWDKNALGKLIKTDSAIRESLRISTFMSHGMTRLVVDPKGLTMPDGLHLPPGTRIGTSTHSIHHDGDIYENPMVYDPFRFSRAREVAETAKSQAVGIEIPNGKDQKDYMKILESKNLAIVTTSDTFLAFGHGRHACPGRFFAAAEMKLLLAYIILNYDIKPIGFRPANGTIGAAILPPMKASISVKRRKN</sequence>
<dbReference type="InterPro" id="IPR001128">
    <property type="entry name" value="Cyt_P450"/>
</dbReference>
<evidence type="ECO:0000256" key="2">
    <source>
        <dbReference type="ARBA" id="ARBA00010617"/>
    </source>
</evidence>
<accession>A0A1L7X0F6</accession>
<dbReference type="STRING" id="576137.A0A1L7X0F6"/>
<dbReference type="PROSITE" id="PS00086">
    <property type="entry name" value="CYTOCHROME_P450"/>
    <property type="match status" value="1"/>
</dbReference>
<evidence type="ECO:0000256" key="5">
    <source>
        <dbReference type="ARBA" id="ARBA00023002"/>
    </source>
</evidence>
<organism evidence="10 11">
    <name type="scientific">Phialocephala subalpina</name>
    <dbReference type="NCBI Taxonomy" id="576137"/>
    <lineage>
        <taxon>Eukaryota</taxon>
        <taxon>Fungi</taxon>
        <taxon>Dikarya</taxon>
        <taxon>Ascomycota</taxon>
        <taxon>Pezizomycotina</taxon>
        <taxon>Leotiomycetes</taxon>
        <taxon>Helotiales</taxon>
        <taxon>Mollisiaceae</taxon>
        <taxon>Phialocephala</taxon>
        <taxon>Phialocephala fortinii species complex</taxon>
    </lineage>
</organism>
<evidence type="ECO:0000256" key="7">
    <source>
        <dbReference type="ARBA" id="ARBA00023033"/>
    </source>
</evidence>
<dbReference type="EMBL" id="FJOG01000012">
    <property type="protein sequence ID" value="CZR58505.1"/>
    <property type="molecule type" value="Genomic_DNA"/>
</dbReference>
<keyword evidence="3 8" id="KW-0349">Heme</keyword>
<evidence type="ECO:0000256" key="9">
    <source>
        <dbReference type="RuleBase" id="RU000461"/>
    </source>
</evidence>
<evidence type="ECO:0000256" key="6">
    <source>
        <dbReference type="ARBA" id="ARBA00023004"/>
    </source>
</evidence>
<dbReference type="GO" id="GO:0016705">
    <property type="term" value="F:oxidoreductase activity, acting on paired donors, with incorporation or reduction of molecular oxygen"/>
    <property type="evidence" value="ECO:0007669"/>
    <property type="project" value="InterPro"/>
</dbReference>
<dbReference type="AlphaFoldDB" id="A0A1L7X0F6"/>
<comment type="cofactor">
    <cofactor evidence="1 8">
        <name>heme</name>
        <dbReference type="ChEBI" id="CHEBI:30413"/>
    </cofactor>
</comment>
<dbReference type="SUPFAM" id="SSF48264">
    <property type="entry name" value="Cytochrome P450"/>
    <property type="match status" value="1"/>
</dbReference>
<keyword evidence="5 9" id="KW-0560">Oxidoreductase</keyword>
<comment type="similarity">
    <text evidence="2 9">Belongs to the cytochrome P450 family.</text>
</comment>
<keyword evidence="4 8" id="KW-0479">Metal-binding</keyword>
<dbReference type="GO" id="GO:0004497">
    <property type="term" value="F:monooxygenase activity"/>
    <property type="evidence" value="ECO:0007669"/>
    <property type="project" value="UniProtKB-KW"/>
</dbReference>
<dbReference type="PANTHER" id="PTHR46206:SF1">
    <property type="entry name" value="P450, PUTATIVE (EUROFUNG)-RELATED"/>
    <property type="match status" value="1"/>
</dbReference>
<dbReference type="InterPro" id="IPR017972">
    <property type="entry name" value="Cyt_P450_CS"/>
</dbReference>
<evidence type="ECO:0000256" key="1">
    <source>
        <dbReference type="ARBA" id="ARBA00001971"/>
    </source>
</evidence>
<evidence type="ECO:0000256" key="8">
    <source>
        <dbReference type="PIRSR" id="PIRSR602403-1"/>
    </source>
</evidence>
<protein>
    <submittedName>
        <fullName evidence="10">Related to cytochrome P450</fullName>
    </submittedName>
</protein>
<evidence type="ECO:0000313" key="10">
    <source>
        <dbReference type="EMBL" id="CZR58505.1"/>
    </source>
</evidence>
<dbReference type="GO" id="GO:0005506">
    <property type="term" value="F:iron ion binding"/>
    <property type="evidence" value="ECO:0007669"/>
    <property type="project" value="InterPro"/>
</dbReference>
<proteinExistence type="inferred from homology"/>
<reference evidence="10 11" key="1">
    <citation type="submission" date="2016-03" db="EMBL/GenBank/DDBJ databases">
        <authorList>
            <person name="Ploux O."/>
        </authorList>
    </citation>
    <scope>NUCLEOTIDE SEQUENCE [LARGE SCALE GENOMIC DNA]</scope>
    <source>
        <strain evidence="10 11">UAMH 11012</strain>
    </source>
</reference>
<dbReference type="InterPro" id="IPR036396">
    <property type="entry name" value="Cyt_P450_sf"/>
</dbReference>
<evidence type="ECO:0000256" key="4">
    <source>
        <dbReference type="ARBA" id="ARBA00022723"/>
    </source>
</evidence>